<sequence>MENLIKLIGKGESQTLEFKQSFAEQEEIFETICAFANTNSGTVLVGVSDEGEIIGTAIGKDTLEKIPQKIKENFDPCVFPSINVEEAEGKNVVAIDVQESFEKPVFFKDAAYKRVGRANHKISASEIRKLAKDSGEKVYWDEQVCKGAALKDIDEEKVRWFLRKAKTERNFDVDTETPVKEALERLRLIRNEKLTNASVLLFGKNPQKLFSQAKMRCARFKGVDGLDYIDMKVLEGTILEMRESTIKFIMQHTKHGVFFDENRRYDKWEYPFRALEELLSNALAHREYESTSDIQVSVYDDRIEIWNPGELLEPLTPDDLKKKHKSIPRNPLIAETLFLIKYIERWGKGTNRVIKELLDNKLPEPVFQNLSGGFEVIVHGPGREFEEEIEKEKYHILEINERQKKAINYVKEKGQITTSEYCTLNKIGSSYAKKELTDLLKKKIIVRKGRGRSTYYILVSD</sequence>
<proteinExistence type="predicted"/>
<dbReference type="InterPro" id="IPR007421">
    <property type="entry name" value="Schlafen_AlbA_2_dom"/>
</dbReference>
<gene>
    <name evidence="2" type="ORF">MSIBF_A1290017</name>
</gene>
<reference evidence="2" key="1">
    <citation type="submission" date="2014-09" db="EMBL/GenBank/DDBJ databases">
        <authorList>
            <person name="Probst J Alexander"/>
        </authorList>
    </citation>
    <scope>NUCLEOTIDE SEQUENCE</scope>
</reference>
<dbReference type="Gene3D" id="3.30.950.30">
    <property type="entry name" value="Schlafen, AAA domain"/>
    <property type="match status" value="1"/>
</dbReference>
<accession>A0A098E5Z7</accession>
<name>A0A098E5Z7_9ZZZZ</name>
<dbReference type="Pfam" id="PF04326">
    <property type="entry name" value="SLFN_AlbA_2"/>
    <property type="match status" value="1"/>
</dbReference>
<dbReference type="InterPro" id="IPR038461">
    <property type="entry name" value="Schlafen_AlbA_2_dom_sf"/>
</dbReference>
<protein>
    <submittedName>
        <fullName evidence="2">Putative transcriptional regulator</fullName>
    </submittedName>
</protein>
<evidence type="ECO:0000259" key="1">
    <source>
        <dbReference type="Pfam" id="PF04326"/>
    </source>
</evidence>
<dbReference type="PANTHER" id="PTHR30595:SF6">
    <property type="entry name" value="SCHLAFEN ALBA-2 DOMAIN-CONTAINING PROTEIN"/>
    <property type="match status" value="1"/>
</dbReference>
<dbReference type="AlphaFoldDB" id="A0A098E5Z7"/>
<evidence type="ECO:0000313" key="2">
    <source>
        <dbReference type="EMBL" id="CEG11202.1"/>
    </source>
</evidence>
<dbReference type="Gene3D" id="3.30.565.60">
    <property type="match status" value="1"/>
</dbReference>
<dbReference type="EMBL" id="CCXY01000034">
    <property type="protein sequence ID" value="CEG11202.1"/>
    <property type="molecule type" value="Genomic_DNA"/>
</dbReference>
<dbReference type="Pfam" id="PF13749">
    <property type="entry name" value="HATPase_c_4"/>
    <property type="match status" value="1"/>
</dbReference>
<organism evidence="2">
    <name type="scientific">groundwater metagenome</name>
    <dbReference type="NCBI Taxonomy" id="717931"/>
    <lineage>
        <taxon>unclassified sequences</taxon>
        <taxon>metagenomes</taxon>
        <taxon>ecological metagenomes</taxon>
    </lineage>
</organism>
<feature type="domain" description="Schlafen AlbA-2" evidence="1">
    <location>
        <begin position="12"/>
        <end position="122"/>
    </location>
</feature>
<dbReference type="InterPro" id="IPR038475">
    <property type="entry name" value="RecG_C_sf"/>
</dbReference>
<dbReference type="InterPro" id="IPR036388">
    <property type="entry name" value="WH-like_DNA-bd_sf"/>
</dbReference>
<dbReference type="Gene3D" id="1.10.10.10">
    <property type="entry name" value="Winged helix-like DNA-binding domain superfamily/Winged helix DNA-binding domain"/>
    <property type="match status" value="1"/>
</dbReference>
<dbReference type="PANTHER" id="PTHR30595">
    <property type="entry name" value="GLPR-RELATED TRANSCRIPTIONAL REPRESSOR"/>
    <property type="match status" value="1"/>
</dbReference>